<dbReference type="PROSITE" id="PS51907">
    <property type="entry name" value="ZF_UBZ3"/>
    <property type="match status" value="1"/>
</dbReference>
<feature type="compositionally biased region" description="Basic residues" evidence="10">
    <location>
        <begin position="682"/>
        <end position="701"/>
    </location>
</feature>
<gene>
    <name evidence="13" type="ORF">BDCG_04216</name>
</gene>
<dbReference type="InterPro" id="IPR001126">
    <property type="entry name" value="UmuC"/>
</dbReference>
<feature type="compositionally biased region" description="Pro residues" evidence="10">
    <location>
        <begin position="664"/>
        <end position="673"/>
    </location>
</feature>
<name>A0ABP2EY37_AJEDR</name>
<feature type="compositionally biased region" description="Polar residues" evidence="10">
    <location>
        <begin position="518"/>
        <end position="530"/>
    </location>
</feature>
<keyword evidence="7" id="KW-0234">DNA repair</keyword>
<dbReference type="InterPro" id="IPR036775">
    <property type="entry name" value="DNA_pol_Y-fam_lit_finger_sf"/>
</dbReference>
<evidence type="ECO:0000259" key="12">
    <source>
        <dbReference type="PROSITE" id="PS51907"/>
    </source>
</evidence>
<reference evidence="14" key="1">
    <citation type="journal article" date="2015" name="PLoS Genet.">
        <title>The dynamic genome and transcriptome of the human fungal pathogen Blastomyces and close relative Emmonsia.</title>
        <authorList>
            <person name="Munoz J.F."/>
            <person name="Gauthier G.M."/>
            <person name="Desjardins C.A."/>
            <person name="Gallo J.E."/>
            <person name="Holder J."/>
            <person name="Sullivan T.D."/>
            <person name="Marty A.J."/>
            <person name="Carmen J.C."/>
            <person name="Chen Z."/>
            <person name="Ding L."/>
            <person name="Gujja S."/>
            <person name="Magrini V."/>
            <person name="Misas E."/>
            <person name="Mitreva M."/>
            <person name="Priest M."/>
            <person name="Saif S."/>
            <person name="Whiston E.A."/>
            <person name="Young S."/>
            <person name="Zeng Q."/>
            <person name="Goldman W.E."/>
            <person name="Mardis E.R."/>
            <person name="Taylor J.W."/>
            <person name="McEwen J.G."/>
            <person name="Clay O.K."/>
            <person name="Klein B.S."/>
            <person name="Cuomo C.A."/>
        </authorList>
    </citation>
    <scope>NUCLEOTIDE SEQUENCE [LARGE SCALE GENOMIC DNA]</scope>
    <source>
        <strain evidence="14">ER-3 / ATCC MYA-2586</strain>
    </source>
</reference>
<feature type="domain" description="UBZ3-type" evidence="12">
    <location>
        <begin position="620"/>
        <end position="654"/>
    </location>
</feature>
<protein>
    <recommendedName>
        <fullName evidence="9">DNA polymerase eta</fullName>
    </recommendedName>
</protein>
<dbReference type="GeneID" id="69026404"/>
<dbReference type="RefSeq" id="XP_045276087.1">
    <property type="nucleotide sequence ID" value="XM_045419877.1"/>
</dbReference>
<dbReference type="PIRSF" id="PIRSF036603">
    <property type="entry name" value="DPol_eta"/>
    <property type="match status" value="1"/>
</dbReference>
<evidence type="ECO:0000256" key="4">
    <source>
        <dbReference type="ARBA" id="ARBA00022763"/>
    </source>
</evidence>
<dbReference type="Gene3D" id="1.10.150.20">
    <property type="entry name" value="5' to 3' exonuclease, C-terminal subdomain"/>
    <property type="match status" value="1"/>
</dbReference>
<dbReference type="InterPro" id="IPR017961">
    <property type="entry name" value="DNA_pol_Y-fam_little_finger"/>
</dbReference>
<dbReference type="SUPFAM" id="SSF56672">
    <property type="entry name" value="DNA/RNA polymerases"/>
    <property type="match status" value="1"/>
</dbReference>
<evidence type="ECO:0000256" key="6">
    <source>
        <dbReference type="ARBA" id="ARBA00022833"/>
    </source>
</evidence>
<organism evidence="13 14">
    <name type="scientific">Ajellomyces dermatitidis (strain ER-3 / ATCC MYA-2586)</name>
    <name type="common">Blastomyces dermatitidis</name>
    <dbReference type="NCBI Taxonomy" id="559297"/>
    <lineage>
        <taxon>Eukaryota</taxon>
        <taxon>Fungi</taxon>
        <taxon>Dikarya</taxon>
        <taxon>Ascomycota</taxon>
        <taxon>Pezizomycotina</taxon>
        <taxon>Eurotiomycetes</taxon>
        <taxon>Eurotiomycetidae</taxon>
        <taxon>Onygenales</taxon>
        <taxon>Ajellomycetaceae</taxon>
        <taxon>Blastomyces</taxon>
    </lineage>
</organism>
<proteinExistence type="predicted"/>
<comment type="subcellular location">
    <subcellularLocation>
        <location evidence="1">Nucleus</location>
    </subcellularLocation>
</comment>
<evidence type="ECO:0000256" key="2">
    <source>
        <dbReference type="ARBA" id="ARBA00022679"/>
    </source>
</evidence>
<dbReference type="InterPro" id="IPR043502">
    <property type="entry name" value="DNA/RNA_pol_sf"/>
</dbReference>
<evidence type="ECO:0000256" key="3">
    <source>
        <dbReference type="ARBA" id="ARBA00022723"/>
    </source>
</evidence>
<evidence type="ECO:0000259" key="11">
    <source>
        <dbReference type="PROSITE" id="PS50173"/>
    </source>
</evidence>
<accession>A0ABP2EY37</accession>
<evidence type="ECO:0000256" key="7">
    <source>
        <dbReference type="ARBA" id="ARBA00023204"/>
    </source>
</evidence>
<dbReference type="InterPro" id="IPR052230">
    <property type="entry name" value="DNA_polymerase_eta"/>
</dbReference>
<keyword evidence="8" id="KW-0539">Nucleus</keyword>
<feature type="region of interest" description="Disordered" evidence="10">
    <location>
        <begin position="650"/>
        <end position="701"/>
    </location>
</feature>
<dbReference type="PANTHER" id="PTHR45873">
    <property type="entry name" value="DNA POLYMERASE ETA"/>
    <property type="match status" value="1"/>
</dbReference>
<keyword evidence="4" id="KW-0227">DNA damage</keyword>
<dbReference type="PANTHER" id="PTHR45873:SF1">
    <property type="entry name" value="DNA POLYMERASE ETA"/>
    <property type="match status" value="1"/>
</dbReference>
<dbReference type="Gene3D" id="3.30.1490.100">
    <property type="entry name" value="DNA polymerase, Y-family, little finger domain"/>
    <property type="match status" value="1"/>
</dbReference>
<dbReference type="SUPFAM" id="SSF100879">
    <property type="entry name" value="Lesion bypass DNA polymerase (Y-family), little finger domain"/>
    <property type="match status" value="1"/>
</dbReference>
<dbReference type="InterPro" id="IPR043128">
    <property type="entry name" value="Rev_trsase/Diguanyl_cyclase"/>
</dbReference>
<dbReference type="InterPro" id="IPR041298">
    <property type="entry name" value="UBZ3"/>
</dbReference>
<evidence type="ECO:0000256" key="1">
    <source>
        <dbReference type="ARBA" id="ARBA00004123"/>
    </source>
</evidence>
<keyword evidence="3" id="KW-0479">Metal-binding</keyword>
<evidence type="ECO:0000313" key="13">
    <source>
        <dbReference type="EMBL" id="EEQ89096.2"/>
    </source>
</evidence>
<evidence type="ECO:0000256" key="5">
    <source>
        <dbReference type="ARBA" id="ARBA00022771"/>
    </source>
</evidence>
<dbReference type="Pfam" id="PF11799">
    <property type="entry name" value="IMS_C"/>
    <property type="match status" value="1"/>
</dbReference>
<dbReference type="PROSITE" id="PS50173">
    <property type="entry name" value="UMUC"/>
    <property type="match status" value="1"/>
</dbReference>
<evidence type="ECO:0000256" key="9">
    <source>
        <dbReference type="ARBA" id="ARBA00044975"/>
    </source>
</evidence>
<keyword evidence="2" id="KW-0808">Transferase</keyword>
<dbReference type="Gene3D" id="3.40.1170.60">
    <property type="match status" value="1"/>
</dbReference>
<sequence length="701" mass="78442">MSLPQPTTSRFTHRHLTLLRASSPRTPLRIIAHIDLDAFYAQCEMVRLNTPRTQPLAVQQWESLIAVNYAARAFNITRMLTAAEARKRCPQLVTQHVATFREGEGAQWKYRDDAAECVATDKVSLEPYRVESRRILEGIRAALAAWAEGVMRDVGGGGGGGEGRGGGGTKNELQLQLQQLVRVEKAGIDEVFVDLSALVYETLLDRHPMLREGEVGRDMSERLPRPPTTVLEWGKEDMLVDLDAGQAEEDDPDWDDVCMLIGADIVRSVRATIWERLKYTCSAGIARNKMMAKLGSACNKPNKQTIVRNRAVQQFLGGFKFTQIRMLGGKLGKQVAAIFGTDEVGGLLHVPVEQLRLKLGDDTGTWLYELLRGYEYSEVSVRTQIKSMLSTKSFRPGIQSSTQAEKWLRIFVADIYGRLLEEGVLENKRRPKVITIHHRTAGQTRSRQIPIPTGRPITDTFLFDLAKTLLAQVVNEGNIWPCANLSLNVSGFEDGVTGNQRLDSFFLRGTGDTKVASAPSQQQQRNSDTRQGYLPGSEPQKRRKAPPNDNYEDGHPRHDHSATSPGHTVGEEDEESLFLQDDDNNNHHLPGPANTSPALTDDDENALTTQHDDWASVMGIQEPSFTCPRCAKTIAEYDRSEHDDWHFAKDLYTQERREQRPSIVSPPRPPPRPRQQGDGSRGRGRGGGRGKFDKRQRRLAF</sequence>
<dbReference type="Gene3D" id="3.30.70.270">
    <property type="match status" value="1"/>
</dbReference>
<evidence type="ECO:0000256" key="8">
    <source>
        <dbReference type="ARBA" id="ARBA00023242"/>
    </source>
</evidence>
<evidence type="ECO:0000313" key="14">
    <source>
        <dbReference type="Proteomes" id="UP000002039"/>
    </source>
</evidence>
<dbReference type="Proteomes" id="UP000002039">
    <property type="component" value="Unassembled WGS sequence"/>
</dbReference>
<dbReference type="Pfam" id="PF21704">
    <property type="entry name" value="POLH-Rev1_HhH"/>
    <property type="match status" value="1"/>
</dbReference>
<feature type="compositionally biased region" description="Basic and acidic residues" evidence="10">
    <location>
        <begin position="552"/>
        <end position="561"/>
    </location>
</feature>
<feature type="compositionally biased region" description="Acidic residues" evidence="10">
    <location>
        <begin position="571"/>
        <end position="583"/>
    </location>
</feature>
<feature type="domain" description="UmuC" evidence="11">
    <location>
        <begin position="31"/>
        <end position="328"/>
    </location>
</feature>
<dbReference type="EMBL" id="EQ999976">
    <property type="protein sequence ID" value="EEQ89096.2"/>
    <property type="molecule type" value="Genomic_DNA"/>
</dbReference>
<evidence type="ECO:0000256" key="10">
    <source>
        <dbReference type="SAM" id="MobiDB-lite"/>
    </source>
</evidence>
<dbReference type="Pfam" id="PF18439">
    <property type="entry name" value="zf_UBZ"/>
    <property type="match status" value="1"/>
</dbReference>
<feature type="compositionally biased region" description="Basic and acidic residues" evidence="10">
    <location>
        <begin position="650"/>
        <end position="660"/>
    </location>
</feature>
<keyword evidence="14" id="KW-1185">Reference proteome</keyword>
<keyword evidence="5" id="KW-0863">Zinc-finger</keyword>
<keyword evidence="6" id="KW-0862">Zinc</keyword>
<dbReference type="Pfam" id="PF00817">
    <property type="entry name" value="IMS"/>
    <property type="match status" value="2"/>
</dbReference>
<feature type="region of interest" description="Disordered" evidence="10">
    <location>
        <begin position="514"/>
        <end position="604"/>
    </location>
</feature>